<evidence type="ECO:0000313" key="2">
    <source>
        <dbReference type="Proteomes" id="UP001620597"/>
    </source>
</evidence>
<evidence type="ECO:0000313" key="1">
    <source>
        <dbReference type="EMBL" id="MFK4752867.1"/>
    </source>
</evidence>
<sequence length="95" mass="11034">MHELKYESSNTHFNEATRYIRVRSPEGARFVEFDFAIGDPTLFVELIMPPAVFETFCRANNVIEMTEAQKQTVDAETAKWRYGEDTLMADNHSRN</sequence>
<gene>
    <name evidence="1" type="ORF">WG929_10645</name>
</gene>
<comment type="caution">
    <text evidence="1">The sequence shown here is derived from an EMBL/GenBank/DDBJ whole genome shotgun (WGS) entry which is preliminary data.</text>
</comment>
<dbReference type="Proteomes" id="UP001620597">
    <property type="component" value="Unassembled WGS sequence"/>
</dbReference>
<dbReference type="RefSeq" id="WP_416206004.1">
    <property type="nucleotide sequence ID" value="NZ_JBBKTX010000011.1"/>
</dbReference>
<dbReference type="EMBL" id="JBBKTX010000011">
    <property type="protein sequence ID" value="MFK4752867.1"/>
    <property type="molecule type" value="Genomic_DNA"/>
</dbReference>
<protein>
    <submittedName>
        <fullName evidence="1">Phenol hydroxylase subunit</fullName>
    </submittedName>
</protein>
<dbReference type="Pfam" id="PF06099">
    <property type="entry name" value="Phenol_hyd_sub"/>
    <property type="match status" value="1"/>
</dbReference>
<proteinExistence type="predicted"/>
<keyword evidence="2" id="KW-1185">Reference proteome</keyword>
<dbReference type="InterPro" id="IPR010353">
    <property type="entry name" value="DmpK"/>
</dbReference>
<accession>A0ABW8NIU1</accession>
<dbReference type="PIRSF" id="PIRSF000039">
    <property type="entry name" value="Phenol_monooxy_K"/>
    <property type="match status" value="1"/>
</dbReference>
<reference evidence="1 2" key="1">
    <citation type="submission" date="2024-03" db="EMBL/GenBank/DDBJ databases">
        <title>High-quality draft genome sequence of Oceanobacter sp. wDCs-4.</title>
        <authorList>
            <person name="Dong C."/>
        </authorList>
    </citation>
    <scope>NUCLEOTIDE SEQUENCE [LARGE SCALE GENOMIC DNA]</scope>
    <source>
        <strain evidence="2">wDCs-4</strain>
    </source>
</reference>
<name>A0ABW8NIU1_9GAMM</name>
<organism evidence="1 2">
    <name type="scientific">Oceanobacter antarcticus</name>
    <dbReference type="NCBI Taxonomy" id="3133425"/>
    <lineage>
        <taxon>Bacteria</taxon>
        <taxon>Pseudomonadati</taxon>
        <taxon>Pseudomonadota</taxon>
        <taxon>Gammaproteobacteria</taxon>
        <taxon>Oceanospirillales</taxon>
        <taxon>Oceanospirillaceae</taxon>
        <taxon>Oceanobacter</taxon>
    </lineage>
</organism>